<sequence>MSEKRLTYLEGLRGAAAIMVVLCHFGYAFYYALYSTYIWQANMPGNLDAFIATTPFNVLYNGKLAVRIFFLLCGYVICLKYFQTKDRKYLVNGAIKRYFRLIVPILFIEVITYLLMKLGAYHNGPAAVISGSTKWFMTFNESTPTLLSLLKETLIDCFFGQAKMYNNVLWIIKYEFLGSLMVYAILYVTGKWKYRDVLYVILIILCIRNDYVCIFIGMFLCDIMQNGSKFVEKYCKNKFILLFSMIVGMLFATYPAAGENLEHTIYQYLGVPMVIIFYVIGSTLLFWVLLNSERLQRVFNVRVLQLLGKYSFGIYLVHFPIIATFSSWFLVRMNGSIDYNLIMLLDFVLTVPLVLICATIVTRFVEPLGNRLANYVLNKIMNH</sequence>
<dbReference type="AlphaFoldDB" id="A0A318ELU1"/>
<feature type="transmembrane region" description="Helical" evidence="1">
    <location>
        <begin position="343"/>
        <end position="365"/>
    </location>
</feature>
<feature type="transmembrane region" description="Helical" evidence="1">
    <location>
        <begin position="269"/>
        <end position="290"/>
    </location>
</feature>
<keyword evidence="1" id="KW-0812">Transmembrane</keyword>
<dbReference type="RefSeq" id="WP_110291088.1">
    <property type="nucleotide sequence ID" value="NZ_QICS01000005.1"/>
</dbReference>
<proteinExistence type="predicted"/>
<evidence type="ECO:0000313" key="3">
    <source>
        <dbReference type="EMBL" id="PXV90149.1"/>
    </source>
</evidence>
<reference evidence="3 4" key="1">
    <citation type="submission" date="2018-05" db="EMBL/GenBank/DDBJ databases">
        <title>Genomic Encyclopedia of Type Strains, Phase IV (KMG-IV): sequencing the most valuable type-strain genomes for metagenomic binning, comparative biology and taxonomic classification.</title>
        <authorList>
            <person name="Goeker M."/>
        </authorList>
    </citation>
    <scope>NUCLEOTIDE SEQUENCE [LARGE SCALE GENOMIC DNA]</scope>
    <source>
        <strain evidence="3 4">DSM 28816</strain>
    </source>
</reference>
<organism evidence="3 4">
    <name type="scientific">Lachnotalea glycerini</name>
    <dbReference type="NCBI Taxonomy" id="1763509"/>
    <lineage>
        <taxon>Bacteria</taxon>
        <taxon>Bacillati</taxon>
        <taxon>Bacillota</taxon>
        <taxon>Clostridia</taxon>
        <taxon>Lachnospirales</taxon>
        <taxon>Lachnospiraceae</taxon>
        <taxon>Lachnotalea</taxon>
    </lineage>
</organism>
<keyword evidence="1" id="KW-1133">Transmembrane helix</keyword>
<evidence type="ECO:0000256" key="1">
    <source>
        <dbReference type="SAM" id="Phobius"/>
    </source>
</evidence>
<feature type="transmembrane region" description="Helical" evidence="1">
    <location>
        <begin position="64"/>
        <end position="82"/>
    </location>
</feature>
<feature type="transmembrane region" description="Helical" evidence="1">
    <location>
        <begin position="168"/>
        <end position="190"/>
    </location>
</feature>
<feature type="transmembrane region" description="Helical" evidence="1">
    <location>
        <begin position="310"/>
        <end position="331"/>
    </location>
</feature>
<feature type="transmembrane region" description="Helical" evidence="1">
    <location>
        <begin position="239"/>
        <end position="257"/>
    </location>
</feature>
<evidence type="ECO:0000313" key="4">
    <source>
        <dbReference type="Proteomes" id="UP000247523"/>
    </source>
</evidence>
<evidence type="ECO:0000259" key="2">
    <source>
        <dbReference type="Pfam" id="PF01757"/>
    </source>
</evidence>
<feature type="transmembrane region" description="Helical" evidence="1">
    <location>
        <begin position="197"/>
        <end position="219"/>
    </location>
</feature>
<dbReference type="PANTHER" id="PTHR23028:SF134">
    <property type="entry name" value="PUTATIVE (AFU_ORTHOLOGUE AFUA_4G08520)-RELATED"/>
    <property type="match status" value="1"/>
</dbReference>
<feature type="domain" description="Acyltransferase 3" evidence="2">
    <location>
        <begin position="7"/>
        <end position="361"/>
    </location>
</feature>
<dbReference type="InterPro" id="IPR050879">
    <property type="entry name" value="Acyltransferase_3"/>
</dbReference>
<dbReference type="Proteomes" id="UP000247523">
    <property type="component" value="Unassembled WGS sequence"/>
</dbReference>
<comment type="caution">
    <text evidence="3">The sequence shown here is derived from an EMBL/GenBank/DDBJ whole genome shotgun (WGS) entry which is preliminary data.</text>
</comment>
<dbReference type="InterPro" id="IPR002656">
    <property type="entry name" value="Acyl_transf_3_dom"/>
</dbReference>
<gene>
    <name evidence="3" type="ORF">C8E03_10556</name>
</gene>
<dbReference type="Pfam" id="PF01757">
    <property type="entry name" value="Acyl_transf_3"/>
    <property type="match status" value="1"/>
</dbReference>
<dbReference type="PANTHER" id="PTHR23028">
    <property type="entry name" value="ACETYLTRANSFERASE"/>
    <property type="match status" value="1"/>
</dbReference>
<accession>A0A318ELU1</accession>
<protein>
    <submittedName>
        <fullName evidence="3">Peptidoglycan/LPS O-acetylase OafA/YrhL</fullName>
    </submittedName>
</protein>
<keyword evidence="1" id="KW-0472">Membrane</keyword>
<feature type="transmembrane region" description="Helical" evidence="1">
    <location>
        <begin position="98"/>
        <end position="116"/>
    </location>
</feature>
<feature type="transmembrane region" description="Helical" evidence="1">
    <location>
        <begin position="12"/>
        <end position="33"/>
    </location>
</feature>
<name>A0A318ELU1_9FIRM</name>
<dbReference type="EMBL" id="QICS01000005">
    <property type="protein sequence ID" value="PXV90149.1"/>
    <property type="molecule type" value="Genomic_DNA"/>
</dbReference>
<dbReference type="GO" id="GO:0016747">
    <property type="term" value="F:acyltransferase activity, transferring groups other than amino-acyl groups"/>
    <property type="evidence" value="ECO:0007669"/>
    <property type="project" value="InterPro"/>
</dbReference>